<gene>
    <name evidence="1" type="ORF">LCGC14_0498510</name>
</gene>
<sequence>MAEDKGVLRFLIDGIKDRVREQGKSMAEFLGPIKEKKSPQEQMMAYKDMTPELWAKLTGEQGVEETADFQREMERRENISESHKRRI</sequence>
<accession>A0A0F9SN08</accession>
<dbReference type="EMBL" id="LAZR01000580">
    <property type="protein sequence ID" value="KKN63747.1"/>
    <property type="molecule type" value="Genomic_DNA"/>
</dbReference>
<reference evidence="1" key="1">
    <citation type="journal article" date="2015" name="Nature">
        <title>Complex archaea that bridge the gap between prokaryotes and eukaryotes.</title>
        <authorList>
            <person name="Spang A."/>
            <person name="Saw J.H."/>
            <person name="Jorgensen S.L."/>
            <person name="Zaremba-Niedzwiedzka K."/>
            <person name="Martijn J."/>
            <person name="Lind A.E."/>
            <person name="van Eijk R."/>
            <person name="Schleper C."/>
            <person name="Guy L."/>
            <person name="Ettema T.J."/>
        </authorList>
    </citation>
    <scope>NUCLEOTIDE SEQUENCE</scope>
</reference>
<organism evidence="1">
    <name type="scientific">marine sediment metagenome</name>
    <dbReference type="NCBI Taxonomy" id="412755"/>
    <lineage>
        <taxon>unclassified sequences</taxon>
        <taxon>metagenomes</taxon>
        <taxon>ecological metagenomes</taxon>
    </lineage>
</organism>
<dbReference type="AlphaFoldDB" id="A0A0F9SN08"/>
<name>A0A0F9SN08_9ZZZZ</name>
<protein>
    <submittedName>
        <fullName evidence="1">Uncharacterized protein</fullName>
    </submittedName>
</protein>
<proteinExistence type="predicted"/>
<evidence type="ECO:0000313" key="1">
    <source>
        <dbReference type="EMBL" id="KKN63747.1"/>
    </source>
</evidence>
<comment type="caution">
    <text evidence="1">The sequence shown here is derived from an EMBL/GenBank/DDBJ whole genome shotgun (WGS) entry which is preliminary data.</text>
</comment>